<name>A0ABW3R5P7_9PSEU</name>
<accession>A0ABW3R5P7</accession>
<keyword evidence="3" id="KW-1185">Reference proteome</keyword>
<feature type="chain" id="PRO_5047069340" description="Lipoprotein" evidence="1">
    <location>
        <begin position="23"/>
        <end position="203"/>
    </location>
</feature>
<evidence type="ECO:0000256" key="1">
    <source>
        <dbReference type="SAM" id="SignalP"/>
    </source>
</evidence>
<evidence type="ECO:0008006" key="4">
    <source>
        <dbReference type="Google" id="ProtNLM"/>
    </source>
</evidence>
<reference evidence="3" key="1">
    <citation type="journal article" date="2019" name="Int. J. Syst. Evol. Microbiol.">
        <title>The Global Catalogue of Microorganisms (GCM) 10K type strain sequencing project: providing services to taxonomists for standard genome sequencing and annotation.</title>
        <authorList>
            <consortium name="The Broad Institute Genomics Platform"/>
            <consortium name="The Broad Institute Genome Sequencing Center for Infectious Disease"/>
            <person name="Wu L."/>
            <person name="Ma J."/>
        </authorList>
    </citation>
    <scope>NUCLEOTIDE SEQUENCE [LARGE SCALE GENOMIC DNA]</scope>
    <source>
        <strain evidence="3">CCUG 60214</strain>
    </source>
</reference>
<dbReference type="EMBL" id="JBHTLK010000352">
    <property type="protein sequence ID" value="MFD1152260.1"/>
    <property type="molecule type" value="Genomic_DNA"/>
</dbReference>
<keyword evidence="1" id="KW-0732">Signal</keyword>
<organism evidence="2 3">
    <name type="scientific">Saccharothrix hoggarensis</name>
    <dbReference type="NCBI Taxonomy" id="913853"/>
    <lineage>
        <taxon>Bacteria</taxon>
        <taxon>Bacillati</taxon>
        <taxon>Actinomycetota</taxon>
        <taxon>Actinomycetes</taxon>
        <taxon>Pseudonocardiales</taxon>
        <taxon>Pseudonocardiaceae</taxon>
        <taxon>Saccharothrix</taxon>
    </lineage>
</organism>
<dbReference type="RefSeq" id="WP_380729972.1">
    <property type="nucleotide sequence ID" value="NZ_JBHTLK010000352.1"/>
</dbReference>
<dbReference type="Proteomes" id="UP001597168">
    <property type="component" value="Unassembled WGS sequence"/>
</dbReference>
<gene>
    <name evidence="2" type="ORF">ACFQ3T_34435</name>
</gene>
<evidence type="ECO:0000313" key="2">
    <source>
        <dbReference type="EMBL" id="MFD1152260.1"/>
    </source>
</evidence>
<sequence length="203" mass="20771">MKHVQRSLLAAVVGSAALVSTACGPKDTGAADAAGAAKTTTAVATPAEPTTADGHTSPGMRLKIGERAVVPANYNEQRFGTVAITVTAIEPGDASDLERFPAEQVTGVTPVRIRFTVEFVKGDDLSGLPMTLVGRQADGSRTGIGLAGESTACDSKNAGDDFTTPGAKFESCSLAGSKDGLKVETAAFNDGGDYRKNPILWGN</sequence>
<dbReference type="PROSITE" id="PS51257">
    <property type="entry name" value="PROKAR_LIPOPROTEIN"/>
    <property type="match status" value="1"/>
</dbReference>
<protein>
    <recommendedName>
        <fullName evidence="4">Lipoprotein</fullName>
    </recommendedName>
</protein>
<proteinExistence type="predicted"/>
<comment type="caution">
    <text evidence="2">The sequence shown here is derived from an EMBL/GenBank/DDBJ whole genome shotgun (WGS) entry which is preliminary data.</text>
</comment>
<evidence type="ECO:0000313" key="3">
    <source>
        <dbReference type="Proteomes" id="UP001597168"/>
    </source>
</evidence>
<feature type="signal peptide" evidence="1">
    <location>
        <begin position="1"/>
        <end position="22"/>
    </location>
</feature>